<accession>A0A9D1FKE5</accession>
<dbReference type="InterPro" id="IPR006652">
    <property type="entry name" value="Kelch_1"/>
</dbReference>
<reference evidence="1" key="1">
    <citation type="submission" date="2020-10" db="EMBL/GenBank/DDBJ databases">
        <authorList>
            <person name="Gilroy R."/>
        </authorList>
    </citation>
    <scope>NUCLEOTIDE SEQUENCE</scope>
    <source>
        <strain evidence="1">CHK152-2871</strain>
    </source>
</reference>
<comment type="caution">
    <text evidence="1">The sequence shown here is derived from an EMBL/GenBank/DDBJ whole genome shotgun (WGS) entry which is preliminary data.</text>
</comment>
<gene>
    <name evidence="1" type="ORF">IAA86_08845</name>
</gene>
<dbReference type="SUPFAM" id="SSF117281">
    <property type="entry name" value="Kelch motif"/>
    <property type="match status" value="1"/>
</dbReference>
<dbReference type="InterPro" id="IPR015915">
    <property type="entry name" value="Kelch-typ_b-propeller"/>
</dbReference>
<dbReference type="Gene3D" id="2.130.10.80">
    <property type="entry name" value="Galactose oxidase/kelch, beta-propeller"/>
    <property type="match status" value="1"/>
</dbReference>
<dbReference type="Pfam" id="PF01344">
    <property type="entry name" value="Kelch_1"/>
    <property type="match status" value="1"/>
</dbReference>
<protein>
    <submittedName>
        <fullName evidence="1">Uncharacterized protein</fullName>
    </submittedName>
</protein>
<name>A0A9D1FKE5_9BACT</name>
<evidence type="ECO:0000313" key="2">
    <source>
        <dbReference type="Proteomes" id="UP000886865"/>
    </source>
</evidence>
<dbReference type="EMBL" id="DVJQ01000075">
    <property type="protein sequence ID" value="HIS75108.1"/>
    <property type="molecule type" value="Genomic_DNA"/>
</dbReference>
<organism evidence="1 2">
    <name type="scientific">Candidatus Galligastranaerophilus intestinavium</name>
    <dbReference type="NCBI Taxonomy" id="2840836"/>
    <lineage>
        <taxon>Bacteria</taxon>
        <taxon>Candidatus Galligastranaerophilus</taxon>
    </lineage>
</organism>
<feature type="non-terminal residue" evidence="1">
    <location>
        <position position="1"/>
    </location>
</feature>
<proteinExistence type="predicted"/>
<dbReference type="Proteomes" id="UP000886865">
    <property type="component" value="Unassembled WGS sequence"/>
</dbReference>
<dbReference type="AlphaFoldDB" id="A0A9D1FKE5"/>
<reference evidence="1" key="2">
    <citation type="journal article" date="2021" name="PeerJ">
        <title>Extensive microbial diversity within the chicken gut microbiome revealed by metagenomics and culture.</title>
        <authorList>
            <person name="Gilroy R."/>
            <person name="Ravi A."/>
            <person name="Getino M."/>
            <person name="Pursley I."/>
            <person name="Horton D.L."/>
            <person name="Alikhan N.F."/>
            <person name="Baker D."/>
            <person name="Gharbi K."/>
            <person name="Hall N."/>
            <person name="Watson M."/>
            <person name="Adriaenssens E.M."/>
            <person name="Foster-Nyarko E."/>
            <person name="Jarju S."/>
            <person name="Secka A."/>
            <person name="Antonio M."/>
            <person name="Oren A."/>
            <person name="Chaudhuri R.R."/>
            <person name="La Ragione R."/>
            <person name="Hildebrand F."/>
            <person name="Pallen M.J."/>
        </authorList>
    </citation>
    <scope>NUCLEOTIDE SEQUENCE</scope>
    <source>
        <strain evidence="1">CHK152-2871</strain>
    </source>
</reference>
<dbReference type="InterPro" id="IPR037293">
    <property type="entry name" value="Gal_Oxidase_central_sf"/>
</dbReference>
<sequence length="88" mass="10046">GRVLIAGGHSYKNNYIFSFSGPKILKSTEIYDPKTNTFTQSANLKIARVKPHMILLKNGDIFVHNGYALPAENCYRKTTEIFKVNKRR</sequence>
<evidence type="ECO:0000313" key="1">
    <source>
        <dbReference type="EMBL" id="HIS75108.1"/>
    </source>
</evidence>
<dbReference type="SMART" id="SM00612">
    <property type="entry name" value="Kelch"/>
    <property type="match status" value="1"/>
</dbReference>